<protein>
    <submittedName>
        <fullName evidence="3 4">Uncharacterized protein</fullName>
    </submittedName>
</protein>
<dbReference type="WBParaSite" id="maker-uti_cns_0000766-snap-gene-0.3-mRNA-1">
    <property type="protein sequence ID" value="maker-uti_cns_0000766-snap-gene-0.3-mRNA-1"/>
    <property type="gene ID" value="maker-uti_cns_0000766-snap-gene-0.3"/>
</dbReference>
<evidence type="ECO:0000313" key="2">
    <source>
        <dbReference type="Proteomes" id="UP000095280"/>
    </source>
</evidence>
<reference evidence="3 4" key="1">
    <citation type="submission" date="2016-11" db="UniProtKB">
        <authorList>
            <consortium name="WormBaseParasite"/>
        </authorList>
    </citation>
    <scope>IDENTIFICATION</scope>
</reference>
<proteinExistence type="predicted"/>
<name>A0A1I8G4V7_9PLAT</name>
<evidence type="ECO:0000313" key="4">
    <source>
        <dbReference type="WBParaSite" id="maker-uti_cns_0009800-snap-gene-0.4-mRNA-1"/>
    </source>
</evidence>
<keyword evidence="2" id="KW-1185">Reference proteome</keyword>
<dbReference type="AlphaFoldDB" id="A0A1I8G4V7"/>
<dbReference type="Proteomes" id="UP000095280">
    <property type="component" value="Unplaced"/>
</dbReference>
<accession>A0A1I8G4V7</accession>
<dbReference type="WBParaSite" id="maker-uti_cns_0009800-snap-gene-0.4-mRNA-1">
    <property type="protein sequence ID" value="maker-uti_cns_0009800-snap-gene-0.4-mRNA-1"/>
    <property type="gene ID" value="maker-uti_cns_0009800-snap-gene-0.4"/>
</dbReference>
<feature type="region of interest" description="Disordered" evidence="1">
    <location>
        <begin position="36"/>
        <end position="81"/>
    </location>
</feature>
<evidence type="ECO:0000313" key="3">
    <source>
        <dbReference type="WBParaSite" id="maker-uti_cns_0000766-snap-gene-0.3-mRNA-1"/>
    </source>
</evidence>
<evidence type="ECO:0000256" key="1">
    <source>
        <dbReference type="SAM" id="MobiDB-lite"/>
    </source>
</evidence>
<organism evidence="2 3">
    <name type="scientific">Macrostomum lignano</name>
    <dbReference type="NCBI Taxonomy" id="282301"/>
    <lineage>
        <taxon>Eukaryota</taxon>
        <taxon>Metazoa</taxon>
        <taxon>Spiralia</taxon>
        <taxon>Lophotrochozoa</taxon>
        <taxon>Platyhelminthes</taxon>
        <taxon>Rhabditophora</taxon>
        <taxon>Macrostomorpha</taxon>
        <taxon>Macrostomida</taxon>
        <taxon>Macrostomidae</taxon>
        <taxon>Macrostomum</taxon>
    </lineage>
</organism>
<feature type="compositionally biased region" description="Polar residues" evidence="1">
    <location>
        <begin position="44"/>
        <end position="60"/>
    </location>
</feature>
<sequence length="104" mass="11434">MATKTPAGQTRRPCSAPLAITRFVVRNGSCLNSWRRAAIRTPSRDSGTPSRSTNRATSCTPSGSPSRRQRSGNASRRPVLKPLSSELETELYFKPSGFTEFVEF</sequence>